<evidence type="ECO:0000256" key="8">
    <source>
        <dbReference type="SAM" id="Phobius"/>
    </source>
</evidence>
<dbReference type="Pfam" id="PF03381">
    <property type="entry name" value="CDC50"/>
    <property type="match status" value="1"/>
</dbReference>
<reference evidence="10" key="1">
    <citation type="submission" date="2015-10" db="EMBL/GenBank/DDBJ databases">
        <authorList>
            <person name="Devillers H."/>
        </authorList>
    </citation>
    <scope>NUCLEOTIDE SEQUENCE [LARGE SCALE GENOMIC DNA]</scope>
</reference>
<evidence type="ECO:0000256" key="5">
    <source>
        <dbReference type="ARBA" id="ARBA00023136"/>
    </source>
</evidence>
<evidence type="ECO:0000313" key="9">
    <source>
        <dbReference type="EMBL" id="CUS24988.1"/>
    </source>
</evidence>
<comment type="similarity">
    <text evidence="2 6">Belongs to the CDC50/LEM3 family.</text>
</comment>
<dbReference type="PANTHER" id="PTHR10926:SF20">
    <property type="entry name" value="PHOSPHOLIPID-TRANSPORTING ATPASE ACCESSORY SUBUNIT LEM3"/>
    <property type="match status" value="1"/>
</dbReference>
<dbReference type="OrthoDB" id="340608at2759"/>
<feature type="transmembrane region" description="Helical" evidence="8">
    <location>
        <begin position="372"/>
        <end position="394"/>
    </location>
</feature>
<dbReference type="GO" id="GO:0005783">
    <property type="term" value="C:endoplasmic reticulum"/>
    <property type="evidence" value="ECO:0007669"/>
    <property type="project" value="TreeGrafter"/>
</dbReference>
<proteinExistence type="inferred from homology"/>
<evidence type="ECO:0000256" key="7">
    <source>
        <dbReference type="SAM" id="MobiDB-lite"/>
    </source>
</evidence>
<evidence type="ECO:0000256" key="3">
    <source>
        <dbReference type="ARBA" id="ARBA00022692"/>
    </source>
</evidence>
<evidence type="ECO:0000256" key="6">
    <source>
        <dbReference type="PIRNR" id="PIRNR015840"/>
    </source>
</evidence>
<keyword evidence="10" id="KW-1185">Reference proteome</keyword>
<feature type="transmembrane region" description="Helical" evidence="8">
    <location>
        <begin position="74"/>
        <end position="92"/>
    </location>
</feature>
<evidence type="ECO:0000256" key="4">
    <source>
        <dbReference type="ARBA" id="ARBA00022989"/>
    </source>
</evidence>
<evidence type="ECO:0000256" key="1">
    <source>
        <dbReference type="ARBA" id="ARBA00004370"/>
    </source>
</evidence>
<protein>
    <submittedName>
        <fullName evidence="9">LAQU0S23e00518g1_1</fullName>
    </submittedName>
</protein>
<dbReference type="PANTHER" id="PTHR10926">
    <property type="entry name" value="CELL CYCLE CONTROL PROTEIN 50"/>
    <property type="match status" value="1"/>
</dbReference>
<dbReference type="AlphaFoldDB" id="A0A0P1KXN7"/>
<name>A0A0P1KXN7_9SACH</name>
<keyword evidence="4 8" id="KW-1133">Transmembrane helix</keyword>
<dbReference type="Proteomes" id="UP000236544">
    <property type="component" value="Unassembled WGS sequence"/>
</dbReference>
<comment type="subcellular location">
    <subcellularLocation>
        <location evidence="1">Membrane</location>
    </subcellularLocation>
</comment>
<dbReference type="PIRSF" id="PIRSF015840">
    <property type="entry name" value="DUF284_TM_euk"/>
    <property type="match status" value="1"/>
</dbReference>
<dbReference type="GO" id="GO:0045332">
    <property type="term" value="P:phospholipid translocation"/>
    <property type="evidence" value="ECO:0007669"/>
    <property type="project" value="UniProtKB-UniRule"/>
</dbReference>
<feature type="region of interest" description="Disordered" evidence="7">
    <location>
        <begin position="15"/>
        <end position="58"/>
    </location>
</feature>
<accession>A0A0P1KXN7</accession>
<sequence>MPHISLASVGNVFKKKDRDLHPKEEEEEDPDASEFEDDEEKPAPKPKSRRPKDTPFTQQRIASINPVVTPRGTMLFYLVLAIVFVISGAALLRASMNVDQVLIYYQDCVTSAPTDSFSDMGNEQYQWTFHKNSSYNQAPQWKYTPPASGDTGNGSCQIRFTTPHDLPSSVFLSYRIEEFYGNHRRYVLSFSEDQIKGEETSISTVKDNPGINCKPMVSNHEGKQYYPCGLIANSMFNDTFSYELQGVGSTQSYALTNKGISWSTDKNRFKKTKLDYRDIVPPPNWAKAFPDGYNATNVPNIHQWEEFQNWMRTPAFAKFQKLIRRNDNDTLPAGEYQIEIGLNWPVLEFGGKKAIYLTHGSSIGGKNNFMGIVYLIGGIMCFGLALVLFATTLISGRSVADLSRLSWNQE</sequence>
<keyword evidence="5 6" id="KW-0472">Membrane</keyword>
<feature type="compositionally biased region" description="Acidic residues" evidence="7">
    <location>
        <begin position="25"/>
        <end position="40"/>
    </location>
</feature>
<dbReference type="EMBL" id="LN890549">
    <property type="protein sequence ID" value="CUS24988.1"/>
    <property type="molecule type" value="Genomic_DNA"/>
</dbReference>
<dbReference type="InterPro" id="IPR005045">
    <property type="entry name" value="CDC50/LEM3_fam"/>
</dbReference>
<dbReference type="GO" id="GO:0005886">
    <property type="term" value="C:plasma membrane"/>
    <property type="evidence" value="ECO:0007669"/>
    <property type="project" value="TreeGrafter"/>
</dbReference>
<dbReference type="GO" id="GO:0005794">
    <property type="term" value="C:Golgi apparatus"/>
    <property type="evidence" value="ECO:0007669"/>
    <property type="project" value="TreeGrafter"/>
</dbReference>
<evidence type="ECO:0000313" key="10">
    <source>
        <dbReference type="Proteomes" id="UP000236544"/>
    </source>
</evidence>
<feature type="compositionally biased region" description="Basic and acidic residues" evidence="7">
    <location>
        <begin position="15"/>
        <end position="24"/>
    </location>
</feature>
<evidence type="ECO:0000256" key="2">
    <source>
        <dbReference type="ARBA" id="ARBA00009457"/>
    </source>
</evidence>
<gene>
    <name evidence="9" type="ORF">LAQU0_S23e00518g</name>
</gene>
<organism evidence="9 10">
    <name type="scientific">Lachancea quebecensis</name>
    <dbReference type="NCBI Taxonomy" id="1654605"/>
    <lineage>
        <taxon>Eukaryota</taxon>
        <taxon>Fungi</taxon>
        <taxon>Dikarya</taxon>
        <taxon>Ascomycota</taxon>
        <taxon>Saccharomycotina</taxon>
        <taxon>Saccharomycetes</taxon>
        <taxon>Saccharomycetales</taxon>
        <taxon>Saccharomycetaceae</taxon>
        <taxon>Lachancea</taxon>
    </lineage>
</organism>
<keyword evidence="3 8" id="KW-0812">Transmembrane</keyword>